<sequence length="175" mass="19564">MRPTRLITAHDVPALTALVRTNRDFLAPWEPVRNEEYFTEDGQSAVVDAALAMHRQEAGLPHVILDEAGRIVGRITLSGVVRGAFQSCCLGYWVAEVDNGRGHATAAVRDITRVAFEDWVLHRVQAEILHHNLGSRRVLERTGFAWYGTAPEYLNIAGSWQDFDLYQVLDGVRAV</sequence>
<name>A0A4Q5MYW9_9MICO</name>
<organism evidence="5 6">
    <name type="scientific">Pengzhenrongella frigida</name>
    <dbReference type="NCBI Taxonomy" id="1259133"/>
    <lineage>
        <taxon>Bacteria</taxon>
        <taxon>Bacillati</taxon>
        <taxon>Actinomycetota</taxon>
        <taxon>Actinomycetes</taxon>
        <taxon>Micrococcales</taxon>
        <taxon>Pengzhenrongella</taxon>
    </lineage>
</organism>
<comment type="similarity">
    <text evidence="3">Belongs to the acetyltransferase family. RimJ subfamily.</text>
</comment>
<dbReference type="InterPro" id="IPR016181">
    <property type="entry name" value="Acyl_CoA_acyltransferase"/>
</dbReference>
<dbReference type="SUPFAM" id="SSF55729">
    <property type="entry name" value="Acyl-CoA N-acyltransferases (Nat)"/>
    <property type="match status" value="1"/>
</dbReference>
<accession>A0A4Q5MYW9</accession>
<dbReference type="AlphaFoldDB" id="A0A4Q5MYW9"/>
<evidence type="ECO:0000313" key="5">
    <source>
        <dbReference type="EMBL" id="RYV50905.1"/>
    </source>
</evidence>
<keyword evidence="6" id="KW-1185">Reference proteome</keyword>
<keyword evidence="2" id="KW-0012">Acyltransferase</keyword>
<dbReference type="GO" id="GO:0008999">
    <property type="term" value="F:protein-N-terminal-alanine acetyltransferase activity"/>
    <property type="evidence" value="ECO:0007669"/>
    <property type="project" value="TreeGrafter"/>
</dbReference>
<dbReference type="PROSITE" id="PS51186">
    <property type="entry name" value="GNAT"/>
    <property type="match status" value="1"/>
</dbReference>
<dbReference type="EMBL" id="SDWW01000024">
    <property type="protein sequence ID" value="RYV50905.1"/>
    <property type="molecule type" value="Genomic_DNA"/>
</dbReference>
<dbReference type="PANTHER" id="PTHR43792">
    <property type="entry name" value="GNAT FAMILY, PUTATIVE (AFU_ORTHOLOGUE AFUA_3G00765)-RELATED-RELATED"/>
    <property type="match status" value="1"/>
</dbReference>
<evidence type="ECO:0000256" key="3">
    <source>
        <dbReference type="ARBA" id="ARBA00038502"/>
    </source>
</evidence>
<proteinExistence type="inferred from homology"/>
<evidence type="ECO:0000256" key="1">
    <source>
        <dbReference type="ARBA" id="ARBA00022679"/>
    </source>
</evidence>
<keyword evidence="1 5" id="KW-0808">Transferase</keyword>
<evidence type="ECO:0000259" key="4">
    <source>
        <dbReference type="PROSITE" id="PS51186"/>
    </source>
</evidence>
<gene>
    <name evidence="5" type="ORF">EUA98_10975</name>
</gene>
<evidence type="ECO:0000313" key="6">
    <source>
        <dbReference type="Proteomes" id="UP000293764"/>
    </source>
</evidence>
<dbReference type="InterPro" id="IPR051531">
    <property type="entry name" value="N-acetyltransferase"/>
</dbReference>
<reference evidence="5 6" key="1">
    <citation type="submission" date="2019-01" db="EMBL/GenBank/DDBJ databases">
        <title>Novel species of Cellulomonas.</title>
        <authorList>
            <person name="Liu Q."/>
            <person name="Xin Y.-H."/>
        </authorList>
    </citation>
    <scope>NUCLEOTIDE SEQUENCE [LARGE SCALE GENOMIC DNA]</scope>
    <source>
        <strain evidence="5 6">HLT2-17</strain>
    </source>
</reference>
<protein>
    <submittedName>
        <fullName evidence="5">GNAT family N-acetyltransferase</fullName>
    </submittedName>
</protein>
<dbReference type="Pfam" id="PF13302">
    <property type="entry name" value="Acetyltransf_3"/>
    <property type="match status" value="1"/>
</dbReference>
<feature type="domain" description="N-acetyltransferase" evidence="4">
    <location>
        <begin position="2"/>
        <end position="170"/>
    </location>
</feature>
<dbReference type="GO" id="GO:0005737">
    <property type="term" value="C:cytoplasm"/>
    <property type="evidence" value="ECO:0007669"/>
    <property type="project" value="TreeGrafter"/>
</dbReference>
<dbReference type="Proteomes" id="UP000293764">
    <property type="component" value="Unassembled WGS sequence"/>
</dbReference>
<dbReference type="PANTHER" id="PTHR43792:SF8">
    <property type="entry name" value="[RIBOSOMAL PROTEIN US5]-ALANINE N-ACETYLTRANSFERASE"/>
    <property type="match status" value="1"/>
</dbReference>
<dbReference type="RefSeq" id="WP_130102727.1">
    <property type="nucleotide sequence ID" value="NZ_SDWW01000024.1"/>
</dbReference>
<evidence type="ECO:0000256" key="2">
    <source>
        <dbReference type="ARBA" id="ARBA00023315"/>
    </source>
</evidence>
<dbReference type="OrthoDB" id="5242221at2"/>
<dbReference type="Gene3D" id="3.40.630.30">
    <property type="match status" value="1"/>
</dbReference>
<comment type="caution">
    <text evidence="5">The sequence shown here is derived from an EMBL/GenBank/DDBJ whole genome shotgun (WGS) entry which is preliminary data.</text>
</comment>
<dbReference type="InterPro" id="IPR000182">
    <property type="entry name" value="GNAT_dom"/>
</dbReference>